<dbReference type="Pfam" id="PF00672">
    <property type="entry name" value="HAMP"/>
    <property type="match status" value="1"/>
</dbReference>
<keyword evidence="8" id="KW-0812">Transmembrane</keyword>
<dbReference type="PANTHER" id="PTHR43711">
    <property type="entry name" value="TWO-COMPONENT HISTIDINE KINASE"/>
    <property type="match status" value="1"/>
</dbReference>
<dbReference type="CDD" id="cd00082">
    <property type="entry name" value="HisKA"/>
    <property type="match status" value="1"/>
</dbReference>
<dbReference type="InterPro" id="IPR003660">
    <property type="entry name" value="HAMP_dom"/>
</dbReference>
<dbReference type="Gene3D" id="3.30.565.10">
    <property type="entry name" value="Histidine kinase-like ATPase, C-terminal domain"/>
    <property type="match status" value="1"/>
</dbReference>
<evidence type="ECO:0000313" key="11">
    <source>
        <dbReference type="EMBL" id="SCB29367.1"/>
    </source>
</evidence>
<evidence type="ECO:0000256" key="4">
    <source>
        <dbReference type="ARBA" id="ARBA00022553"/>
    </source>
</evidence>
<reference evidence="12" key="1">
    <citation type="submission" date="2016-08" db="EMBL/GenBank/DDBJ databases">
        <authorList>
            <person name="Varghese N."/>
            <person name="Submissions Spin"/>
        </authorList>
    </citation>
    <scope>NUCLEOTIDE SEQUENCE [LARGE SCALE GENOMIC DNA]</scope>
    <source>
        <strain evidence="12">CCBAU 57015</strain>
    </source>
</reference>
<dbReference type="SUPFAM" id="SSF47384">
    <property type="entry name" value="Homodimeric domain of signal transducing histidine kinase"/>
    <property type="match status" value="1"/>
</dbReference>
<dbReference type="SUPFAM" id="SSF55874">
    <property type="entry name" value="ATPase domain of HSP90 chaperone/DNA topoisomerase II/histidine kinase"/>
    <property type="match status" value="1"/>
</dbReference>
<dbReference type="SMART" id="SM00387">
    <property type="entry name" value="HATPase_c"/>
    <property type="match status" value="1"/>
</dbReference>
<dbReference type="InterPro" id="IPR003661">
    <property type="entry name" value="HisK_dim/P_dom"/>
</dbReference>
<evidence type="ECO:0000256" key="8">
    <source>
        <dbReference type="SAM" id="Phobius"/>
    </source>
</evidence>
<dbReference type="PRINTS" id="PR00344">
    <property type="entry name" value="BCTRLSENSOR"/>
</dbReference>
<dbReference type="InterPro" id="IPR050736">
    <property type="entry name" value="Sensor_HK_Regulatory"/>
</dbReference>
<keyword evidence="7" id="KW-0902">Two-component regulatory system</keyword>
<feature type="domain" description="Histidine kinase" evidence="9">
    <location>
        <begin position="156"/>
        <end position="367"/>
    </location>
</feature>
<dbReference type="CDD" id="cd06225">
    <property type="entry name" value="HAMP"/>
    <property type="match status" value="1"/>
</dbReference>
<dbReference type="PANTHER" id="PTHR43711:SF28">
    <property type="entry name" value="SENSOR HISTIDINE KINASE YXDK"/>
    <property type="match status" value="1"/>
</dbReference>
<name>A0A1C3VP36_9HYPH</name>
<evidence type="ECO:0000313" key="12">
    <source>
        <dbReference type="Proteomes" id="UP000186228"/>
    </source>
</evidence>
<feature type="transmembrane region" description="Helical" evidence="8">
    <location>
        <begin position="72"/>
        <end position="91"/>
    </location>
</feature>
<dbReference type="InterPro" id="IPR036890">
    <property type="entry name" value="HATPase_C_sf"/>
</dbReference>
<keyword evidence="8" id="KW-1133">Transmembrane helix</keyword>
<dbReference type="InterPro" id="IPR036097">
    <property type="entry name" value="HisK_dim/P_sf"/>
</dbReference>
<dbReference type="Pfam" id="PF00512">
    <property type="entry name" value="HisKA"/>
    <property type="match status" value="1"/>
</dbReference>
<evidence type="ECO:0000256" key="7">
    <source>
        <dbReference type="ARBA" id="ARBA00023012"/>
    </source>
</evidence>
<accession>A0A1C3VP36</accession>
<evidence type="ECO:0000259" key="10">
    <source>
        <dbReference type="PROSITE" id="PS50885"/>
    </source>
</evidence>
<dbReference type="CDD" id="cd00075">
    <property type="entry name" value="HATPase"/>
    <property type="match status" value="1"/>
</dbReference>
<organism evidence="11 12">
    <name type="scientific">Rhizobium hainanense</name>
    <dbReference type="NCBI Taxonomy" id="52131"/>
    <lineage>
        <taxon>Bacteria</taxon>
        <taxon>Pseudomonadati</taxon>
        <taxon>Pseudomonadota</taxon>
        <taxon>Alphaproteobacteria</taxon>
        <taxon>Hyphomicrobiales</taxon>
        <taxon>Rhizobiaceae</taxon>
        <taxon>Rhizobium/Agrobacterium group</taxon>
        <taxon>Rhizobium</taxon>
    </lineage>
</organism>
<dbReference type="Proteomes" id="UP000186228">
    <property type="component" value="Unassembled WGS sequence"/>
</dbReference>
<dbReference type="EC" id="2.7.13.3" evidence="3"/>
<evidence type="ECO:0000259" key="9">
    <source>
        <dbReference type="PROSITE" id="PS50109"/>
    </source>
</evidence>
<keyword evidence="5" id="KW-0808">Transferase</keyword>
<feature type="domain" description="HAMP" evidence="10">
    <location>
        <begin position="95"/>
        <end position="148"/>
    </location>
</feature>
<evidence type="ECO:0000256" key="2">
    <source>
        <dbReference type="ARBA" id="ARBA00004370"/>
    </source>
</evidence>
<keyword evidence="6 11" id="KW-0418">Kinase</keyword>
<dbReference type="GO" id="GO:0016020">
    <property type="term" value="C:membrane"/>
    <property type="evidence" value="ECO:0007669"/>
    <property type="project" value="UniProtKB-SubCell"/>
</dbReference>
<evidence type="ECO:0000256" key="1">
    <source>
        <dbReference type="ARBA" id="ARBA00000085"/>
    </source>
</evidence>
<dbReference type="PROSITE" id="PS50109">
    <property type="entry name" value="HIS_KIN"/>
    <property type="match status" value="1"/>
</dbReference>
<protein>
    <recommendedName>
        <fullName evidence="3">histidine kinase</fullName>
        <ecNumber evidence="3">2.7.13.3</ecNumber>
    </recommendedName>
</protein>
<dbReference type="InterPro" id="IPR003594">
    <property type="entry name" value="HATPase_dom"/>
</dbReference>
<dbReference type="InterPro" id="IPR004358">
    <property type="entry name" value="Sig_transdc_His_kin-like_C"/>
</dbReference>
<gene>
    <name evidence="11" type="ORF">GA0061100_10774</name>
</gene>
<feature type="transmembrane region" description="Helical" evidence="8">
    <location>
        <begin position="28"/>
        <end position="52"/>
    </location>
</feature>
<dbReference type="SMART" id="SM00388">
    <property type="entry name" value="HisKA"/>
    <property type="match status" value="1"/>
</dbReference>
<evidence type="ECO:0000256" key="5">
    <source>
        <dbReference type="ARBA" id="ARBA00022679"/>
    </source>
</evidence>
<keyword evidence="12" id="KW-1185">Reference proteome</keyword>
<dbReference type="Gene3D" id="6.10.340.10">
    <property type="match status" value="1"/>
</dbReference>
<evidence type="ECO:0000256" key="6">
    <source>
        <dbReference type="ARBA" id="ARBA00022777"/>
    </source>
</evidence>
<comment type="subcellular location">
    <subcellularLocation>
        <location evidence="2">Membrane</location>
    </subcellularLocation>
</comment>
<dbReference type="EMBL" id="FMAC01000007">
    <property type="protein sequence ID" value="SCB29367.1"/>
    <property type="molecule type" value="Genomic_DNA"/>
</dbReference>
<dbReference type="Pfam" id="PF02518">
    <property type="entry name" value="HATPase_c"/>
    <property type="match status" value="1"/>
</dbReference>
<dbReference type="SMART" id="SM00304">
    <property type="entry name" value="HAMP"/>
    <property type="match status" value="1"/>
</dbReference>
<keyword evidence="8" id="KW-0472">Membrane</keyword>
<dbReference type="STRING" id="52131.GA0061100_10774"/>
<dbReference type="AlphaFoldDB" id="A0A1C3VP36"/>
<evidence type="ECO:0000256" key="3">
    <source>
        <dbReference type="ARBA" id="ARBA00012438"/>
    </source>
</evidence>
<dbReference type="SUPFAM" id="SSF158472">
    <property type="entry name" value="HAMP domain-like"/>
    <property type="match status" value="1"/>
</dbReference>
<proteinExistence type="predicted"/>
<dbReference type="GO" id="GO:0000155">
    <property type="term" value="F:phosphorelay sensor kinase activity"/>
    <property type="evidence" value="ECO:0007669"/>
    <property type="project" value="InterPro"/>
</dbReference>
<dbReference type="PROSITE" id="PS50885">
    <property type="entry name" value="HAMP"/>
    <property type="match status" value="1"/>
</dbReference>
<sequence length="367" mass="39857">MSASSSTASGEWVTALAISVSNSLNRQIIWSTTIVAFVSLSVMFFGFLIYGYVYDWLFKNSGASDDWAVSDFVVLGINVAIGQAVGAYVGWRLARRLVKPLTAVTEAARLIADGDFAGRATGEGNFGEADRLINDFNRMAEELQRAEKELQYSNSAIAHELRTPLTILRGRMQGLADGVFEPTQEVFRGLIGHIDALTRIVDDLRTLSLMNAGRMELQQSRFDVGEEIGDIIDSVRPTLANLSIRIETDLQQITVFADRARVRQAVLALIDNVARYAPGSTLRLVSQEADKLCVIMISDDGPGMTAAESERAFERFWRADDARTRRGGGSGLGLAVVKAIAEAHGGHATIDSRRGGGTTVVLAIPRC</sequence>
<dbReference type="InterPro" id="IPR005467">
    <property type="entry name" value="His_kinase_dom"/>
</dbReference>
<keyword evidence="4" id="KW-0597">Phosphoprotein</keyword>
<dbReference type="Gene3D" id="1.10.287.130">
    <property type="match status" value="1"/>
</dbReference>
<comment type="catalytic activity">
    <reaction evidence="1">
        <text>ATP + protein L-histidine = ADP + protein N-phospho-L-histidine.</text>
        <dbReference type="EC" id="2.7.13.3"/>
    </reaction>
</comment>